<proteinExistence type="predicted"/>
<evidence type="ECO:0000256" key="6">
    <source>
        <dbReference type="SAM" id="MobiDB-lite"/>
    </source>
</evidence>
<keyword evidence="9" id="KW-1185">Reference proteome</keyword>
<organism evidence="8">
    <name type="scientific">Oryza brachyantha</name>
    <name type="common">malo sina</name>
    <dbReference type="NCBI Taxonomy" id="4533"/>
    <lineage>
        <taxon>Eukaryota</taxon>
        <taxon>Viridiplantae</taxon>
        <taxon>Streptophyta</taxon>
        <taxon>Embryophyta</taxon>
        <taxon>Tracheophyta</taxon>
        <taxon>Spermatophyta</taxon>
        <taxon>Magnoliopsida</taxon>
        <taxon>Liliopsida</taxon>
        <taxon>Poales</taxon>
        <taxon>Poaceae</taxon>
        <taxon>BOP clade</taxon>
        <taxon>Oryzoideae</taxon>
        <taxon>Oryzeae</taxon>
        <taxon>Oryzinae</taxon>
        <taxon>Oryza</taxon>
    </lineage>
</organism>
<name>J3MS94_ORYBR</name>
<dbReference type="Proteomes" id="UP000006038">
    <property type="component" value="Chromosome 8"/>
</dbReference>
<feature type="region of interest" description="Disordered" evidence="6">
    <location>
        <begin position="262"/>
        <end position="281"/>
    </location>
</feature>
<keyword evidence="5" id="KW-0539">Nucleus</keyword>
<feature type="region of interest" description="Disordered" evidence="6">
    <location>
        <begin position="942"/>
        <end position="969"/>
    </location>
</feature>
<feature type="domain" description="Zinc finger PHD-type" evidence="7">
    <location>
        <begin position="348"/>
        <end position="412"/>
    </location>
</feature>
<sequence>MSHSSFADSGFGWCCAAAMMSSDDDLEPQLKAVENYYFVDDNDVPVSFDVLPFQFDAAEEVASFKKDVYLRGFTDGGLQKVYKQVVAWKLVLDGDLPEITVLSTEGSWIALLKPRPSYEETIRSVLITVEMLHFARRRPMDSEKDLWDHLHGVFERFEVGPSEDDFTDNQNLIKLYAQRDSDFTNSQVFQVFVKDKIMKNISEVASNNLGVKQERDVKQELGVKQDWDVKQELGVKQELDIKQEQDIKQELVADVNEMDEMIEEDSTYVPNNDDDEEDEEDGDLFDSVCAICDNGGELLCCEGSCMRSFHAKIRDGEDSYCATLGYTKAEVKAIKNFVCKNCEHKQHQCFVCGALEPSDGTNAKVFLCNNATCGHFYHPKCVAQLLHPNNMNEASELEKNIMVGFSFTCPVHWCFSCKGLEDRTQEPLQFAVCRRCPRSYHRKCLPREISFEDNDAEGIITRAWELSKRILIYCLDHEIDLDIGTPPRDHLRFPHVAKTAYSVKKKVKELAEKKRQIFDDSNVHEPLQKRKLNEKFNAKSDRAKKAGVKTSFEGHVFESEKKKTKYLKEATLPEASLVECVAAASNSRDQHMKELEKELGTSSLMGKIPQSSFPIVDSETEKRVLALVEKEVSSLTLADISRRCAIPSTYASSGQQIDKIIVRGKLERSIQAVKAALQKLETGGAVDDAKAVCESEVLRQLTRWHNKLRVYLAPFIHGMRYTSFGRHFTKNEKLVEIVEKLHWYVQPGDMIVDFACGTNDFSQFMKEKLDKVGKRCNFKNYDVIQPKNSFNFEKRDWMTVRQKELPHGSKLIIGLNPPFGSKAMLANKFIDKALTFKPKLIILIVPKEAERLDRKKQPYDLVWEDEQRLSGKSFYLPGSLDVSDKQIDQWNKYPPPLCLWSRADWTQKHKRIAEQHGHFSHTDEELVYVCEDQSTKNHDVYNKQKSTSGKGKEAHFNGNKNFAAGKPVQADGFPPEKLVEVAYEETKVVSNRSDMYQADQIGVHDEERDAHSDLMISRYNSMRAKEVSNSSRDKRKSDNTGHGVKGDSDMSISPPDSRNYQHKSSNREPPLSSRSVHTTSERLGYHDNCFNHLVQEHSASSLQMSTFEDSYFRPVNEYGVASVENNVAFSTDNGPRMYSPDLELTGLYASDPTGNAYGAVSGGIGGSFYRRQDLQDHALGSSDSAHVNPVPGREMQENARIYYGHMDELPQTSMNTPSMDIRTQIRMYGAGHIRDDPDIRAQIRMYGRYSGSDHQHASRYSSRSPDAIASRFEQPALTSYGMPTLGSTGRSVIDRYGPPIDETNYRTGQRGPYSAPDFRRDRHPDTQNFAASSHKQHPYPPPGSSGGWHD</sequence>
<accession>J3MS94</accession>
<reference evidence="8" key="2">
    <citation type="submission" date="2013-04" db="UniProtKB">
        <authorList>
            <consortium name="EnsemblPlants"/>
        </authorList>
    </citation>
    <scope>IDENTIFICATION</scope>
</reference>
<protein>
    <recommendedName>
        <fullName evidence="7">Zinc finger PHD-type domain-containing protein</fullName>
    </recommendedName>
</protein>
<keyword evidence="3" id="KW-0863">Zinc-finger</keyword>
<dbReference type="Pfam" id="PF22908">
    <property type="entry name" value="PHD_NSD"/>
    <property type="match status" value="1"/>
</dbReference>
<dbReference type="HOGENOM" id="CLU_003552_0_0_1"/>
<gene>
    <name evidence="8" type="primary">LOC102702871</name>
</gene>
<feature type="domain" description="Zinc finger PHD-type" evidence="7">
    <location>
        <begin position="288"/>
        <end position="343"/>
    </location>
</feature>
<dbReference type="CDD" id="cd15565">
    <property type="entry name" value="PHD2_NSD"/>
    <property type="match status" value="1"/>
</dbReference>
<dbReference type="Pfam" id="PF26055">
    <property type="entry name" value="Mtase_EDM2"/>
    <property type="match status" value="1"/>
</dbReference>
<dbReference type="InterPro" id="IPR055198">
    <property type="entry name" value="NSD_PHD"/>
</dbReference>
<evidence type="ECO:0000256" key="4">
    <source>
        <dbReference type="ARBA" id="ARBA00022833"/>
    </source>
</evidence>
<dbReference type="InterPro" id="IPR022702">
    <property type="entry name" value="Cytosine_MeTrfase1_RFD"/>
</dbReference>
<dbReference type="Pfam" id="PF12047">
    <property type="entry name" value="DNMT1-RFD"/>
    <property type="match status" value="1"/>
</dbReference>
<evidence type="ECO:0000256" key="5">
    <source>
        <dbReference type="ARBA" id="ARBA00023242"/>
    </source>
</evidence>
<dbReference type="Gene3D" id="3.30.40.10">
    <property type="entry name" value="Zinc/RING finger domain, C3HC4 (zinc finger)"/>
    <property type="match status" value="2"/>
</dbReference>
<dbReference type="SMART" id="SM00249">
    <property type="entry name" value="PHD"/>
    <property type="match status" value="3"/>
</dbReference>
<evidence type="ECO:0000313" key="8">
    <source>
        <dbReference type="EnsemblPlants" id="OB08G19730.1"/>
    </source>
</evidence>
<dbReference type="OMA" id="VQPGDMK"/>
<dbReference type="EnsemblPlants" id="OB08G19730.1">
    <property type="protein sequence ID" value="OB08G19730.1"/>
    <property type="gene ID" value="OB08G19730"/>
</dbReference>
<feature type="domain" description="Zinc finger PHD-type" evidence="7">
    <location>
        <begin position="413"/>
        <end position="478"/>
    </location>
</feature>
<dbReference type="GO" id="GO:0008270">
    <property type="term" value="F:zinc ion binding"/>
    <property type="evidence" value="ECO:0007669"/>
    <property type="project" value="UniProtKB-KW"/>
</dbReference>
<reference evidence="8" key="1">
    <citation type="journal article" date="2013" name="Nat. Commun.">
        <title>Whole-genome sequencing of Oryza brachyantha reveals mechanisms underlying Oryza genome evolution.</title>
        <authorList>
            <person name="Chen J."/>
            <person name="Huang Q."/>
            <person name="Gao D."/>
            <person name="Wang J."/>
            <person name="Lang Y."/>
            <person name="Liu T."/>
            <person name="Li B."/>
            <person name="Bai Z."/>
            <person name="Luis Goicoechea J."/>
            <person name="Liang C."/>
            <person name="Chen C."/>
            <person name="Zhang W."/>
            <person name="Sun S."/>
            <person name="Liao Y."/>
            <person name="Zhang X."/>
            <person name="Yang L."/>
            <person name="Song C."/>
            <person name="Wang M."/>
            <person name="Shi J."/>
            <person name="Liu G."/>
            <person name="Liu J."/>
            <person name="Zhou H."/>
            <person name="Zhou W."/>
            <person name="Yu Q."/>
            <person name="An N."/>
            <person name="Chen Y."/>
            <person name="Cai Q."/>
            <person name="Wang B."/>
            <person name="Liu B."/>
            <person name="Min J."/>
            <person name="Huang Y."/>
            <person name="Wu H."/>
            <person name="Li Z."/>
            <person name="Zhang Y."/>
            <person name="Yin Y."/>
            <person name="Song W."/>
            <person name="Jiang J."/>
            <person name="Jackson S.A."/>
            <person name="Wing R.A."/>
            <person name="Wang J."/>
            <person name="Chen M."/>
        </authorList>
    </citation>
    <scope>NUCLEOTIDE SEQUENCE [LARGE SCALE GENOMIC DNA]</scope>
    <source>
        <strain evidence="8">cv. IRGC 101232</strain>
    </source>
</reference>
<comment type="subcellular location">
    <subcellularLocation>
        <location evidence="1">Nucleus</location>
    </subcellularLocation>
</comment>
<feature type="compositionally biased region" description="Basic and acidic residues" evidence="6">
    <location>
        <begin position="1023"/>
        <end position="1048"/>
    </location>
</feature>
<dbReference type="Gramene" id="OB08G19730.1">
    <property type="protein sequence ID" value="OB08G19730.1"/>
    <property type="gene ID" value="OB08G19730"/>
</dbReference>
<dbReference type="GO" id="GO:0005634">
    <property type="term" value="C:nucleus"/>
    <property type="evidence" value="ECO:0007669"/>
    <property type="project" value="UniProtKB-SubCell"/>
</dbReference>
<evidence type="ECO:0000256" key="1">
    <source>
        <dbReference type="ARBA" id="ARBA00004123"/>
    </source>
</evidence>
<dbReference type="STRING" id="4533.J3MS94"/>
<dbReference type="InterPro" id="IPR058939">
    <property type="entry name" value="Mtase_EDM2"/>
</dbReference>
<keyword evidence="4" id="KW-0862">Zinc</keyword>
<dbReference type="PANTHER" id="PTHR46235">
    <property type="entry name" value="PHD FINGER-CONTAINING PROTEIN DDB_G0268158"/>
    <property type="match status" value="1"/>
</dbReference>
<evidence type="ECO:0000259" key="7">
    <source>
        <dbReference type="SMART" id="SM00249"/>
    </source>
</evidence>
<feature type="region of interest" description="Disordered" evidence="6">
    <location>
        <begin position="1280"/>
        <end position="1350"/>
    </location>
</feature>
<feature type="region of interest" description="Disordered" evidence="6">
    <location>
        <begin position="1018"/>
        <end position="1078"/>
    </location>
</feature>
<evidence type="ECO:0000313" key="9">
    <source>
        <dbReference type="Proteomes" id="UP000006038"/>
    </source>
</evidence>
<dbReference type="eggNOG" id="ENOG502QPIX">
    <property type="taxonomic scope" value="Eukaryota"/>
</dbReference>
<dbReference type="InterPro" id="IPR013083">
    <property type="entry name" value="Znf_RING/FYVE/PHD"/>
</dbReference>
<evidence type="ECO:0000256" key="2">
    <source>
        <dbReference type="ARBA" id="ARBA00022723"/>
    </source>
</evidence>
<dbReference type="CDD" id="cd15566">
    <property type="entry name" value="PHD3_NSD"/>
    <property type="match status" value="1"/>
</dbReference>
<dbReference type="InterPro" id="IPR001965">
    <property type="entry name" value="Znf_PHD"/>
</dbReference>
<keyword evidence="2" id="KW-0479">Metal-binding</keyword>
<dbReference type="PANTHER" id="PTHR46235:SF3">
    <property type="entry name" value="PHD FINGER-CONTAINING PROTEIN DDB_G0268158"/>
    <property type="match status" value="1"/>
</dbReference>
<evidence type="ECO:0000256" key="3">
    <source>
        <dbReference type="ARBA" id="ARBA00022771"/>
    </source>
</evidence>